<dbReference type="AlphaFoldDB" id="A0A948RWB1"/>
<dbReference type="Pfam" id="PF01339">
    <property type="entry name" value="CheB_methylest"/>
    <property type="match status" value="1"/>
</dbReference>
<dbReference type="CDD" id="cd16432">
    <property type="entry name" value="CheB_Rec"/>
    <property type="match status" value="1"/>
</dbReference>
<feature type="active site" evidence="5 6">
    <location>
        <position position="190"/>
    </location>
</feature>
<feature type="domain" description="CheB-type methylesterase" evidence="9">
    <location>
        <begin position="152"/>
        <end position="344"/>
    </location>
</feature>
<dbReference type="PROSITE" id="PS50110">
    <property type="entry name" value="RESPONSE_REGULATORY"/>
    <property type="match status" value="1"/>
</dbReference>
<dbReference type="Gene3D" id="3.40.50.2300">
    <property type="match status" value="1"/>
</dbReference>
<dbReference type="InterPro" id="IPR035909">
    <property type="entry name" value="CheB_C"/>
</dbReference>
<reference evidence="10" key="1">
    <citation type="submission" date="2021-05" db="EMBL/GenBank/DDBJ databases">
        <title>Energy efficiency and biological interactions define the core microbiome of deep oligotrophic groundwater.</title>
        <authorList>
            <person name="Mehrshad M."/>
            <person name="Lopez-Fernandez M."/>
            <person name="Bell E."/>
            <person name="Bernier-Latmani R."/>
            <person name="Bertilsson S."/>
            <person name="Dopson M."/>
        </authorList>
    </citation>
    <scope>NUCLEOTIDE SEQUENCE</scope>
    <source>
        <strain evidence="10">Modern_marine.mb.64</strain>
    </source>
</reference>
<evidence type="ECO:0000256" key="5">
    <source>
        <dbReference type="HAMAP-Rule" id="MF_00099"/>
    </source>
</evidence>
<protein>
    <recommendedName>
        <fullName evidence="5">Protein-glutamate methylesterase/protein-glutamine glutaminase</fullName>
        <ecNumber evidence="5">3.1.1.61</ecNumber>
        <ecNumber evidence="5">3.5.1.44</ecNumber>
    </recommendedName>
</protein>
<keyword evidence="1 5" id="KW-0963">Cytoplasm</keyword>
<comment type="subcellular location">
    <subcellularLocation>
        <location evidence="5">Cytoplasm</location>
    </subcellularLocation>
</comment>
<dbReference type="GO" id="GO:0000156">
    <property type="term" value="F:phosphorelay response regulator activity"/>
    <property type="evidence" value="ECO:0007669"/>
    <property type="project" value="InterPro"/>
</dbReference>
<dbReference type="GO" id="GO:0050568">
    <property type="term" value="F:protein-glutamine glutaminase activity"/>
    <property type="evidence" value="ECO:0007669"/>
    <property type="project" value="UniProtKB-UniRule"/>
</dbReference>
<comment type="PTM">
    <text evidence="5">Phosphorylated by CheA. Phosphorylation of the N-terminal regulatory domain activates the methylesterase activity.</text>
</comment>
<dbReference type="Pfam" id="PF00072">
    <property type="entry name" value="Response_reg"/>
    <property type="match status" value="1"/>
</dbReference>
<dbReference type="PANTHER" id="PTHR42872">
    <property type="entry name" value="PROTEIN-GLUTAMATE METHYLESTERASE/PROTEIN-GLUTAMINE GLUTAMINASE"/>
    <property type="match status" value="1"/>
</dbReference>
<comment type="catalytic activity">
    <reaction evidence="5">
        <text>L-glutaminyl-[protein] + H2O = L-glutamyl-[protein] + NH4(+)</text>
        <dbReference type="Rhea" id="RHEA:16441"/>
        <dbReference type="Rhea" id="RHEA-COMP:10207"/>
        <dbReference type="Rhea" id="RHEA-COMP:10208"/>
        <dbReference type="ChEBI" id="CHEBI:15377"/>
        <dbReference type="ChEBI" id="CHEBI:28938"/>
        <dbReference type="ChEBI" id="CHEBI:29973"/>
        <dbReference type="ChEBI" id="CHEBI:30011"/>
        <dbReference type="EC" id="3.5.1.44"/>
    </reaction>
</comment>
<evidence type="ECO:0000313" key="11">
    <source>
        <dbReference type="Proteomes" id="UP000777784"/>
    </source>
</evidence>
<dbReference type="GO" id="GO:0006935">
    <property type="term" value="P:chemotaxis"/>
    <property type="evidence" value="ECO:0007669"/>
    <property type="project" value="UniProtKB-UniRule"/>
</dbReference>
<evidence type="ECO:0000259" key="8">
    <source>
        <dbReference type="PROSITE" id="PS50110"/>
    </source>
</evidence>
<dbReference type="GO" id="GO:0008984">
    <property type="term" value="F:protein-glutamate methylesterase activity"/>
    <property type="evidence" value="ECO:0007669"/>
    <property type="project" value="UniProtKB-UniRule"/>
</dbReference>
<evidence type="ECO:0000256" key="1">
    <source>
        <dbReference type="ARBA" id="ARBA00022490"/>
    </source>
</evidence>
<keyword evidence="5 7" id="KW-0597">Phosphoprotein</keyword>
<dbReference type="InterPro" id="IPR011006">
    <property type="entry name" value="CheY-like_superfamily"/>
</dbReference>
<evidence type="ECO:0000256" key="6">
    <source>
        <dbReference type="PROSITE-ProRule" id="PRU00050"/>
    </source>
</evidence>
<comment type="similarity">
    <text evidence="5">Belongs to the CheB family.</text>
</comment>
<dbReference type="InterPro" id="IPR008248">
    <property type="entry name" value="CheB-like"/>
</dbReference>
<dbReference type="NCBIfam" id="NF001965">
    <property type="entry name" value="PRK00742.1"/>
    <property type="match status" value="1"/>
</dbReference>
<feature type="active site" evidence="5 6">
    <location>
        <position position="286"/>
    </location>
</feature>
<dbReference type="Gene3D" id="3.40.50.180">
    <property type="entry name" value="Methylesterase CheB, C-terminal domain"/>
    <property type="match status" value="1"/>
</dbReference>
<dbReference type="InterPro" id="IPR001789">
    <property type="entry name" value="Sig_transdc_resp-reg_receiver"/>
</dbReference>
<evidence type="ECO:0000256" key="4">
    <source>
        <dbReference type="ARBA" id="ARBA00048267"/>
    </source>
</evidence>
<feature type="modified residue" description="4-aspartylphosphate" evidence="5 7">
    <location>
        <position position="54"/>
    </location>
</feature>
<dbReference type="SUPFAM" id="SSF52738">
    <property type="entry name" value="Methylesterase CheB, C-terminal domain"/>
    <property type="match status" value="1"/>
</dbReference>
<gene>
    <name evidence="5" type="primary">cheB</name>
    <name evidence="10" type="ORF">KJ970_04630</name>
</gene>
<dbReference type="EMBL" id="JAHJDP010000023">
    <property type="protein sequence ID" value="MBU2690192.1"/>
    <property type="molecule type" value="Genomic_DNA"/>
</dbReference>
<dbReference type="SUPFAM" id="SSF52172">
    <property type="entry name" value="CheY-like"/>
    <property type="match status" value="1"/>
</dbReference>
<keyword evidence="3 5" id="KW-0378">Hydrolase</keyword>
<dbReference type="GO" id="GO:0005737">
    <property type="term" value="C:cytoplasm"/>
    <property type="evidence" value="ECO:0007669"/>
    <property type="project" value="UniProtKB-SubCell"/>
</dbReference>
<dbReference type="PANTHER" id="PTHR42872:SF6">
    <property type="entry name" value="PROTEIN-GLUTAMATE METHYLESTERASE_PROTEIN-GLUTAMINE GLUTAMINASE"/>
    <property type="match status" value="1"/>
</dbReference>
<dbReference type="EC" id="3.1.1.61" evidence="5"/>
<dbReference type="SMART" id="SM00448">
    <property type="entry name" value="REC"/>
    <property type="match status" value="1"/>
</dbReference>
<evidence type="ECO:0000256" key="2">
    <source>
        <dbReference type="ARBA" id="ARBA00022500"/>
    </source>
</evidence>
<dbReference type="EC" id="3.5.1.44" evidence="5"/>
<comment type="caution">
    <text evidence="10">The sequence shown here is derived from an EMBL/GenBank/DDBJ whole genome shotgun (WGS) entry which is preliminary data.</text>
</comment>
<dbReference type="NCBIfam" id="NF009206">
    <property type="entry name" value="PRK12555.1"/>
    <property type="match status" value="1"/>
</dbReference>
<proteinExistence type="inferred from homology"/>
<feature type="domain" description="Response regulatory" evidence="8">
    <location>
        <begin position="3"/>
        <end position="120"/>
    </location>
</feature>
<dbReference type="CDD" id="cd17541">
    <property type="entry name" value="REC_CheB-like"/>
    <property type="match status" value="1"/>
</dbReference>
<organism evidence="10 11">
    <name type="scientific">Eiseniibacteriota bacterium</name>
    <dbReference type="NCBI Taxonomy" id="2212470"/>
    <lineage>
        <taxon>Bacteria</taxon>
        <taxon>Candidatus Eiseniibacteriota</taxon>
    </lineage>
</organism>
<evidence type="ECO:0000259" key="9">
    <source>
        <dbReference type="PROSITE" id="PS50122"/>
    </source>
</evidence>
<evidence type="ECO:0000256" key="7">
    <source>
        <dbReference type="PROSITE-ProRule" id="PRU00169"/>
    </source>
</evidence>
<dbReference type="InterPro" id="IPR000673">
    <property type="entry name" value="Sig_transdc_resp-reg_Me-estase"/>
</dbReference>
<keyword evidence="2 5" id="KW-0145">Chemotaxis</keyword>
<dbReference type="Proteomes" id="UP000777784">
    <property type="component" value="Unassembled WGS sequence"/>
</dbReference>
<dbReference type="HAMAP" id="MF_00099">
    <property type="entry name" value="CheB_chemtxs"/>
    <property type="match status" value="1"/>
</dbReference>
<feature type="active site" evidence="5 6">
    <location>
        <position position="164"/>
    </location>
</feature>
<name>A0A948RWB1_UNCEI</name>
<comment type="function">
    <text evidence="5">Involved in chemotaxis. Part of a chemotaxis signal transduction system that modulates chemotaxis in response to various stimuli. Catalyzes the demethylation of specific methylglutamate residues introduced into the chemoreceptors (methyl-accepting chemotaxis proteins or MCP) by CheR. Also mediates the irreversible deamidation of specific glutamine residues to glutamic acid.</text>
</comment>
<sequence>MIRVLIVDDSATVQKMLSAELSKFSDIEVVGSAIDPYTARDKILRLRPDVLTLDIEMPRMDGLSFLTKLMKHYPMPVVVVSSLTLEDSEGALRALSLGALDVVPKPGSQYSVPEVERKLIRAIRTAAVSKVIHQPKAQPEENISRVSQPVSPNMAKKIIAIGASTGGTIAIERILKDFPMNSPGAVIVQHMPANFTGSFARRLNEMCQVEVREAEGGENIIPGVVFIAPGGRHMLLEKHGAVFRTRLKDGPPVHYQRPAVDILFHSVAMHAGRNAVGVLLTGMGSDGAKGLLAMRQNGAHTIVQDEMTSVVFGMPREAIKVKAALEIEPLGSIAGAIYKSLKSKRAA</sequence>
<evidence type="ECO:0000313" key="10">
    <source>
        <dbReference type="EMBL" id="MBU2690192.1"/>
    </source>
</evidence>
<dbReference type="PIRSF" id="PIRSF000876">
    <property type="entry name" value="RR_chemtxs_CheB"/>
    <property type="match status" value="1"/>
</dbReference>
<dbReference type="PROSITE" id="PS50122">
    <property type="entry name" value="CHEB"/>
    <property type="match status" value="1"/>
</dbReference>
<comment type="domain">
    <text evidence="5">Contains a C-terminal catalytic domain, and an N-terminal region which modulates catalytic activity.</text>
</comment>
<evidence type="ECO:0000256" key="3">
    <source>
        <dbReference type="ARBA" id="ARBA00022801"/>
    </source>
</evidence>
<accession>A0A948RWB1</accession>
<comment type="catalytic activity">
    <reaction evidence="4 5">
        <text>[protein]-L-glutamate 5-O-methyl ester + H2O = L-glutamyl-[protein] + methanol + H(+)</text>
        <dbReference type="Rhea" id="RHEA:23236"/>
        <dbReference type="Rhea" id="RHEA-COMP:10208"/>
        <dbReference type="Rhea" id="RHEA-COMP:10311"/>
        <dbReference type="ChEBI" id="CHEBI:15377"/>
        <dbReference type="ChEBI" id="CHEBI:15378"/>
        <dbReference type="ChEBI" id="CHEBI:17790"/>
        <dbReference type="ChEBI" id="CHEBI:29973"/>
        <dbReference type="ChEBI" id="CHEBI:82795"/>
        <dbReference type="EC" id="3.1.1.61"/>
    </reaction>
</comment>